<evidence type="ECO:0000313" key="2">
    <source>
        <dbReference type="Proteomes" id="UP001595773"/>
    </source>
</evidence>
<reference evidence="2" key="1">
    <citation type="journal article" date="2019" name="Int. J. Syst. Evol. Microbiol.">
        <title>The Global Catalogue of Microorganisms (GCM) 10K type strain sequencing project: providing services to taxonomists for standard genome sequencing and annotation.</title>
        <authorList>
            <consortium name="The Broad Institute Genomics Platform"/>
            <consortium name="The Broad Institute Genome Sequencing Center for Infectious Disease"/>
            <person name="Wu L."/>
            <person name="Ma J."/>
        </authorList>
    </citation>
    <scope>NUCLEOTIDE SEQUENCE [LARGE SCALE GENOMIC DNA]</scope>
    <source>
        <strain evidence="2">CGMCC 1.10698</strain>
    </source>
</reference>
<dbReference type="EMBL" id="JBHSCQ010000010">
    <property type="protein sequence ID" value="MFC4265683.1"/>
    <property type="molecule type" value="Genomic_DNA"/>
</dbReference>
<sequence length="242" mass="26822">MLIRQDNGRWREPKAAGYAPGSELQDLLAVHAELIPGASPVARTCREFQTEAGPADIVVVDVTGEVTLVGSTLASNPQIRREIVGQMFDYTSCLWEMDVDDFASGSRNRTTKPLFADEDDEGVVINDALAQNLKGRNFRIVLVSDAINPALKRVAEYLNAVAGQRTMVVAIEHVGLRQDNVEILMVLVHGQEQAEARSSPDRRELTLWDTESFRSWLAEHDGRSIDGFDALLAKARAQRFTF</sequence>
<comment type="caution">
    <text evidence="1">The sequence shown here is derived from an EMBL/GenBank/DDBJ whole genome shotgun (WGS) entry which is preliminary data.</text>
</comment>
<keyword evidence="2" id="KW-1185">Reference proteome</keyword>
<dbReference type="RefSeq" id="WP_230067518.1">
    <property type="nucleotide sequence ID" value="NZ_BAABLL010000004.1"/>
</dbReference>
<gene>
    <name evidence="1" type="ORF">ACFOW9_08715</name>
</gene>
<dbReference type="Proteomes" id="UP001595773">
    <property type="component" value="Unassembled WGS sequence"/>
</dbReference>
<organism evidence="1 2">
    <name type="scientific">Arthrobacter cryoconiti</name>
    <dbReference type="NCBI Taxonomy" id="748907"/>
    <lineage>
        <taxon>Bacteria</taxon>
        <taxon>Bacillati</taxon>
        <taxon>Actinomycetota</taxon>
        <taxon>Actinomycetes</taxon>
        <taxon>Micrococcales</taxon>
        <taxon>Micrococcaceae</taxon>
        <taxon>Arthrobacter</taxon>
    </lineage>
</organism>
<protein>
    <submittedName>
        <fullName evidence="1">Uncharacterized protein</fullName>
    </submittedName>
</protein>
<dbReference type="InterPro" id="IPR011856">
    <property type="entry name" value="tRNA_endonuc-like_dom_sf"/>
</dbReference>
<evidence type="ECO:0000313" key="1">
    <source>
        <dbReference type="EMBL" id="MFC4265683.1"/>
    </source>
</evidence>
<proteinExistence type="predicted"/>
<dbReference type="Gene3D" id="3.40.1350.10">
    <property type="match status" value="1"/>
</dbReference>
<accession>A0ABV8R0L1</accession>
<name>A0ABV8R0L1_9MICC</name>